<feature type="coiled-coil region" evidence="3">
    <location>
        <begin position="106"/>
        <end position="168"/>
    </location>
</feature>
<evidence type="ECO:0000313" key="8">
    <source>
        <dbReference type="Proteomes" id="UP000007879"/>
    </source>
</evidence>
<comment type="similarity">
    <text evidence="1">Belongs to the CACTIN family.</text>
</comment>
<dbReference type="KEGG" id="aqu:100641140"/>
<dbReference type="OMA" id="HIDFWND"/>
<sequence>MPKTKHHHHRHRSPSTSPSRSPSPLHKRKHRKKEQAEKERAEKKKQKELMKALETPEEKRLRRIKKKEEKDKRKRAEMGWDQEMMGYTNADNPFGDQHLLDTFVWHKKREKEAEETKVSAEELERREKRRQVEMKTELEKVKKRRIEREKEREAREEEMALLQRMKEADMFKEWENQEDDFHLEQAKLRSKVRIEGGRAKPIDLLAKYINTTDDDMDIEMQEPYHLLRGLNIVDLEDLLEDMKVYIELEGDVHTDYWKDMLIICEDEIAKLKKLELLSIGSKSIEHREGMHSSVSTDVAKIFKGKTYGELIALETQISAKINSRNPGDVTWWETALQQLKAHIARTRLRDKHQAALRKKLFQLKQEQAEQFGITDTPLFPSAGPVKVETEQEEGEKAMEGGGGGENEEETDSKQLIPVELGEPEPSSQEAEKEESDTLIAEEDLLQLAYDEYESSKYSPKLLKAADIKDEVELIDYEVDVSIRESERRRILSGDKSVTEYGKINMSRTVSDDGSTNEEYDFNSEITLDPQQYVWQGKYRPRKPRFFNRVHTGFEWNKYNQTHYDVDNPPPKIVQGYKFNIFYPDLINKSQAPTYTVTPIKDNPDFAVLQFHAGPPYEDIAFKIVNREWEYSWKYGFTCQFNNNILQLWFRFKRYRYRR</sequence>
<dbReference type="Proteomes" id="UP000007879">
    <property type="component" value="Unassembled WGS sequence"/>
</dbReference>
<proteinExistence type="inferred from homology"/>
<dbReference type="eggNOG" id="KOG2370">
    <property type="taxonomic scope" value="Eukaryota"/>
</dbReference>
<feature type="domain" description="Splicing factor cactin central" evidence="6">
    <location>
        <begin position="164"/>
        <end position="352"/>
    </location>
</feature>
<dbReference type="STRING" id="400682.A0A1X7U0M7"/>
<dbReference type="Pfam" id="PF10312">
    <property type="entry name" value="Cactin_mid"/>
    <property type="match status" value="1"/>
</dbReference>
<reference evidence="7" key="2">
    <citation type="submission" date="2017-05" db="UniProtKB">
        <authorList>
            <consortium name="EnsemblMetazoa"/>
        </authorList>
    </citation>
    <scope>IDENTIFICATION</scope>
</reference>
<evidence type="ECO:0000256" key="3">
    <source>
        <dbReference type="SAM" id="Coils"/>
    </source>
</evidence>
<reference evidence="8" key="1">
    <citation type="journal article" date="2010" name="Nature">
        <title>The Amphimedon queenslandica genome and the evolution of animal complexity.</title>
        <authorList>
            <person name="Srivastava M."/>
            <person name="Simakov O."/>
            <person name="Chapman J."/>
            <person name="Fahey B."/>
            <person name="Gauthier M.E."/>
            <person name="Mitros T."/>
            <person name="Richards G.S."/>
            <person name="Conaco C."/>
            <person name="Dacre M."/>
            <person name="Hellsten U."/>
            <person name="Larroux C."/>
            <person name="Putnam N.H."/>
            <person name="Stanke M."/>
            <person name="Adamska M."/>
            <person name="Darling A."/>
            <person name="Degnan S.M."/>
            <person name="Oakley T.H."/>
            <person name="Plachetzki D.C."/>
            <person name="Zhai Y."/>
            <person name="Adamski M."/>
            <person name="Calcino A."/>
            <person name="Cummins S.F."/>
            <person name="Goodstein D.M."/>
            <person name="Harris C."/>
            <person name="Jackson D.J."/>
            <person name="Leys S.P."/>
            <person name="Shu S."/>
            <person name="Woodcroft B.J."/>
            <person name="Vervoort M."/>
            <person name="Kosik K.S."/>
            <person name="Manning G."/>
            <person name="Degnan B.M."/>
            <person name="Rokhsar D.S."/>
        </authorList>
    </citation>
    <scope>NUCLEOTIDE SEQUENCE [LARGE SCALE GENOMIC DNA]</scope>
</reference>
<feature type="compositionally biased region" description="Basic residues" evidence="4">
    <location>
        <begin position="1"/>
        <end position="13"/>
    </location>
</feature>
<feature type="compositionally biased region" description="Basic and acidic residues" evidence="4">
    <location>
        <begin position="34"/>
        <end position="77"/>
    </location>
</feature>
<feature type="compositionally biased region" description="Low complexity" evidence="4">
    <location>
        <begin position="14"/>
        <end position="24"/>
    </location>
</feature>
<dbReference type="OrthoDB" id="265955at2759"/>
<dbReference type="InterPro" id="IPR018816">
    <property type="entry name" value="Cactin_central"/>
</dbReference>
<feature type="region of interest" description="Disordered" evidence="4">
    <location>
        <begin position="372"/>
        <end position="412"/>
    </location>
</feature>
<accession>A0A1X7U0M7</accession>
<evidence type="ECO:0000256" key="4">
    <source>
        <dbReference type="SAM" id="MobiDB-lite"/>
    </source>
</evidence>
<dbReference type="GO" id="GO:0005737">
    <property type="term" value="C:cytoplasm"/>
    <property type="evidence" value="ECO:0007669"/>
    <property type="project" value="TreeGrafter"/>
</dbReference>
<dbReference type="SMART" id="SM01050">
    <property type="entry name" value="CactinC_cactus"/>
    <property type="match status" value="1"/>
</dbReference>
<dbReference type="InterPro" id="IPR019134">
    <property type="entry name" value="Cactin_C"/>
</dbReference>
<dbReference type="GO" id="GO:0005681">
    <property type="term" value="C:spliceosomal complex"/>
    <property type="evidence" value="ECO:0007669"/>
    <property type="project" value="TreeGrafter"/>
</dbReference>
<evidence type="ECO:0000256" key="1">
    <source>
        <dbReference type="ARBA" id="ARBA00006895"/>
    </source>
</evidence>
<evidence type="ECO:0000256" key="2">
    <source>
        <dbReference type="ARBA" id="ARBA00034534"/>
    </source>
</evidence>
<gene>
    <name evidence="7" type="primary">100641140</name>
</gene>
<evidence type="ECO:0000259" key="5">
    <source>
        <dbReference type="Pfam" id="PF09732"/>
    </source>
</evidence>
<dbReference type="GO" id="GO:0045292">
    <property type="term" value="P:mRNA cis splicing, via spliceosome"/>
    <property type="evidence" value="ECO:0007669"/>
    <property type="project" value="TreeGrafter"/>
</dbReference>
<dbReference type="Pfam" id="PF09732">
    <property type="entry name" value="CactinC_cactus"/>
    <property type="match status" value="1"/>
</dbReference>
<dbReference type="EnsemblMetazoa" id="XM_020001106.1">
    <property type="protein sequence ID" value="XP_019856665.1"/>
    <property type="gene ID" value="LOC100641140"/>
</dbReference>
<keyword evidence="8" id="KW-1185">Reference proteome</keyword>
<dbReference type="PANTHER" id="PTHR21737:SF4">
    <property type="entry name" value="SPLICING FACTOR CACTIN"/>
    <property type="match status" value="1"/>
</dbReference>
<evidence type="ECO:0000313" key="7">
    <source>
        <dbReference type="EnsemblMetazoa" id="Aqu2.1.21253_001"/>
    </source>
</evidence>
<dbReference type="AlphaFoldDB" id="A0A1X7U0M7"/>
<feature type="domain" description="Splicing factor Cactin C-terminal" evidence="5">
    <location>
        <begin position="534"/>
        <end position="658"/>
    </location>
</feature>
<keyword evidence="3" id="KW-0175">Coiled coil</keyword>
<dbReference type="InParanoid" id="A0A1X7U0M7"/>
<evidence type="ECO:0000259" key="6">
    <source>
        <dbReference type="Pfam" id="PF10312"/>
    </source>
</evidence>
<name>A0A1X7U0M7_AMPQE</name>
<dbReference type="EnsemblMetazoa" id="Aqu2.1.21253_001">
    <property type="protein sequence ID" value="Aqu2.1.21253_001"/>
    <property type="gene ID" value="Aqu2.1.21253"/>
</dbReference>
<feature type="region of interest" description="Disordered" evidence="4">
    <location>
        <begin position="1"/>
        <end position="77"/>
    </location>
</feature>
<protein>
    <recommendedName>
        <fullName evidence="2">Splicing factor Cactin</fullName>
    </recommendedName>
</protein>
<organism evidence="7">
    <name type="scientific">Amphimedon queenslandica</name>
    <name type="common">Sponge</name>
    <dbReference type="NCBI Taxonomy" id="400682"/>
    <lineage>
        <taxon>Eukaryota</taxon>
        <taxon>Metazoa</taxon>
        <taxon>Porifera</taxon>
        <taxon>Demospongiae</taxon>
        <taxon>Heteroscleromorpha</taxon>
        <taxon>Haplosclerida</taxon>
        <taxon>Niphatidae</taxon>
        <taxon>Amphimedon</taxon>
    </lineage>
</organism>
<dbReference type="PANTHER" id="PTHR21737">
    <property type="entry name" value="POLYGLUTAMINE BINDING PROTEIN 1/MARVEL MEMBRANE-ASSOCIATING DOMAIN CONTAINING 3"/>
    <property type="match status" value="1"/>
</dbReference>